<keyword evidence="3" id="KW-0328">Glycosyltransferase</keyword>
<evidence type="ECO:0000256" key="5">
    <source>
        <dbReference type="ARBA" id="ARBA00022692"/>
    </source>
</evidence>
<dbReference type="GO" id="GO:0009103">
    <property type="term" value="P:lipopolysaccharide biosynthetic process"/>
    <property type="evidence" value="ECO:0007669"/>
    <property type="project" value="UniProtKB-ARBA"/>
</dbReference>
<name>A0A2M7AWT7_9BACT</name>
<dbReference type="InterPro" id="IPR050297">
    <property type="entry name" value="LipidA_mod_glycosyltrf_83"/>
</dbReference>
<feature type="transmembrane region" description="Helical" evidence="8">
    <location>
        <begin position="276"/>
        <end position="296"/>
    </location>
</feature>
<evidence type="ECO:0000256" key="1">
    <source>
        <dbReference type="ARBA" id="ARBA00004651"/>
    </source>
</evidence>
<feature type="transmembrane region" description="Helical" evidence="8">
    <location>
        <begin position="160"/>
        <end position="180"/>
    </location>
</feature>
<sequence length="579" mass="66686">MSYLLKKINCQLLLILFLAGLVRFGGLNWCSPYTPHPDEWNMATAVTKLSWEDKLNPDFFAYGQFPLYLTYFSARIYNLIPWIAVKEIDIQEAIFFLRFWSAIVGVGTVYLVYLISKKLTPTTHPRHFDFAQCKLTTHNPQLTPLLASLLSAFTPGLTQMSHFGTTESFLSFFFLLITFLSFKITENPRLKYFVFLGIALGLALGTKISALVFAVPILLSYIINLKKNFAGANPDSQRDAFILTTKYFFTLCLCLAFTLISSPYLVLSFTESKRILLYETAVATGKSPVFYTRQFINTLPILFQLQKIFPFVLGWPIFILGSGGFFLTIFLLIKNILKKRKHSLTAYYLLLTTPFVVYFLSQAFLFCKWTRFMAPIFAFFPIFAIVLLNYLSRLRYLGYLLIFLSILPGIIFSSIYFQPDIRFTASDWIYQNIPFGSKILFDTGNVVDIPISRSKHQSLITNYSLISFDFYHLDENAELFPKLTNYLITSDYIFVPSRRIFANYLRLAGEYPLTAKYYSLLFSGKLGFTEIKTFTALNSKLFADEKAEETFTVFDHPTIRIYKKVVGLGQKDYENLLQE</sequence>
<feature type="transmembrane region" description="Helical" evidence="8">
    <location>
        <begin position="65"/>
        <end position="85"/>
    </location>
</feature>
<evidence type="ECO:0000313" key="11">
    <source>
        <dbReference type="Proteomes" id="UP000228775"/>
    </source>
</evidence>
<feature type="domain" description="Glycosyltransferase RgtA/B/C/D-like" evidence="9">
    <location>
        <begin position="145"/>
        <end position="224"/>
    </location>
</feature>
<comment type="caution">
    <text evidence="10">The sequence shown here is derived from an EMBL/GenBank/DDBJ whole genome shotgun (WGS) entry which is preliminary data.</text>
</comment>
<dbReference type="InterPro" id="IPR038731">
    <property type="entry name" value="RgtA/B/C-like"/>
</dbReference>
<dbReference type="Proteomes" id="UP000228775">
    <property type="component" value="Unassembled WGS sequence"/>
</dbReference>
<keyword evidence="5 8" id="KW-0812">Transmembrane</keyword>
<dbReference type="GO" id="GO:0005886">
    <property type="term" value="C:plasma membrane"/>
    <property type="evidence" value="ECO:0007669"/>
    <property type="project" value="UniProtKB-SubCell"/>
</dbReference>
<evidence type="ECO:0000256" key="7">
    <source>
        <dbReference type="ARBA" id="ARBA00023136"/>
    </source>
</evidence>
<dbReference type="EMBL" id="PEVY01000054">
    <property type="protein sequence ID" value="PIU75100.1"/>
    <property type="molecule type" value="Genomic_DNA"/>
</dbReference>
<evidence type="ECO:0000256" key="6">
    <source>
        <dbReference type="ARBA" id="ARBA00022989"/>
    </source>
</evidence>
<dbReference type="AlphaFoldDB" id="A0A2M7AWT7"/>
<accession>A0A2M7AWT7</accession>
<reference evidence="11" key="1">
    <citation type="submission" date="2017-09" db="EMBL/GenBank/DDBJ databases">
        <title>Depth-based differentiation of microbial function through sediment-hosted aquifers and enrichment of novel symbionts in the deep terrestrial subsurface.</title>
        <authorList>
            <person name="Probst A.J."/>
            <person name="Ladd B."/>
            <person name="Jarett J.K."/>
            <person name="Geller-Mcgrath D.E."/>
            <person name="Sieber C.M.K."/>
            <person name="Emerson J.B."/>
            <person name="Anantharaman K."/>
            <person name="Thomas B.C."/>
            <person name="Malmstrom R."/>
            <person name="Stieglmeier M."/>
            <person name="Klingl A."/>
            <person name="Woyke T."/>
            <person name="Ryan C.M."/>
            <person name="Banfield J.F."/>
        </authorList>
    </citation>
    <scope>NUCLEOTIDE SEQUENCE [LARGE SCALE GENOMIC DNA]</scope>
</reference>
<proteinExistence type="predicted"/>
<organism evidence="10 11">
    <name type="scientific">Candidatus Portnoybacteria bacterium CG06_land_8_20_14_3_00_39_12</name>
    <dbReference type="NCBI Taxonomy" id="1974809"/>
    <lineage>
        <taxon>Bacteria</taxon>
        <taxon>Candidatus Portnoyibacteriota</taxon>
    </lineage>
</organism>
<feature type="transmembrane region" description="Helical" evidence="8">
    <location>
        <begin position="398"/>
        <end position="417"/>
    </location>
</feature>
<evidence type="ECO:0000256" key="8">
    <source>
        <dbReference type="SAM" id="Phobius"/>
    </source>
</evidence>
<evidence type="ECO:0000256" key="2">
    <source>
        <dbReference type="ARBA" id="ARBA00022475"/>
    </source>
</evidence>
<dbReference type="PANTHER" id="PTHR33908:SF11">
    <property type="entry name" value="MEMBRANE PROTEIN"/>
    <property type="match status" value="1"/>
</dbReference>
<feature type="transmembrane region" description="Helical" evidence="8">
    <location>
        <begin position="192"/>
        <end position="223"/>
    </location>
</feature>
<feature type="transmembrane region" description="Helical" evidence="8">
    <location>
        <begin position="308"/>
        <end position="333"/>
    </location>
</feature>
<feature type="transmembrane region" description="Helical" evidence="8">
    <location>
        <begin position="97"/>
        <end position="116"/>
    </location>
</feature>
<keyword evidence="7 8" id="KW-0472">Membrane</keyword>
<feature type="transmembrane region" description="Helical" evidence="8">
    <location>
        <begin position="372"/>
        <end position="391"/>
    </location>
</feature>
<evidence type="ECO:0000259" key="9">
    <source>
        <dbReference type="Pfam" id="PF13231"/>
    </source>
</evidence>
<dbReference type="Pfam" id="PF13231">
    <property type="entry name" value="PMT_2"/>
    <property type="match status" value="1"/>
</dbReference>
<dbReference type="GO" id="GO:0016763">
    <property type="term" value="F:pentosyltransferase activity"/>
    <property type="evidence" value="ECO:0007669"/>
    <property type="project" value="TreeGrafter"/>
</dbReference>
<evidence type="ECO:0000313" key="10">
    <source>
        <dbReference type="EMBL" id="PIU75100.1"/>
    </source>
</evidence>
<feature type="transmembrane region" description="Helical" evidence="8">
    <location>
        <begin position="247"/>
        <end position="269"/>
    </location>
</feature>
<evidence type="ECO:0000256" key="3">
    <source>
        <dbReference type="ARBA" id="ARBA00022676"/>
    </source>
</evidence>
<comment type="subcellular location">
    <subcellularLocation>
        <location evidence="1">Cell membrane</location>
        <topology evidence="1">Multi-pass membrane protein</topology>
    </subcellularLocation>
</comment>
<dbReference type="PANTHER" id="PTHR33908">
    <property type="entry name" value="MANNOSYLTRANSFERASE YKCB-RELATED"/>
    <property type="match status" value="1"/>
</dbReference>
<gene>
    <name evidence="10" type="ORF">COS76_02595</name>
</gene>
<protein>
    <recommendedName>
        <fullName evidence="9">Glycosyltransferase RgtA/B/C/D-like domain-containing protein</fullName>
    </recommendedName>
</protein>
<evidence type="ECO:0000256" key="4">
    <source>
        <dbReference type="ARBA" id="ARBA00022679"/>
    </source>
</evidence>
<keyword evidence="2" id="KW-1003">Cell membrane</keyword>
<keyword evidence="4" id="KW-0808">Transferase</keyword>
<feature type="transmembrane region" description="Helical" evidence="8">
    <location>
        <begin position="345"/>
        <end position="366"/>
    </location>
</feature>
<keyword evidence="6 8" id="KW-1133">Transmembrane helix</keyword>